<evidence type="ECO:0000256" key="8">
    <source>
        <dbReference type="ARBA" id="ARBA00039103"/>
    </source>
</evidence>
<dbReference type="SFLD" id="SFLDG00002">
    <property type="entry name" value="C1.7:_P-type_atpase_like"/>
    <property type="match status" value="1"/>
</dbReference>
<keyword evidence="10" id="KW-0067">ATP-binding</keyword>
<keyword evidence="10" id="KW-1003">Cell membrane</keyword>
<dbReference type="PANTHER" id="PTHR48085:SF5">
    <property type="entry name" value="CADMIUM_ZINC-TRANSPORTING ATPASE HMA4-RELATED"/>
    <property type="match status" value="1"/>
</dbReference>
<dbReference type="GO" id="GO:0016887">
    <property type="term" value="F:ATP hydrolysis activity"/>
    <property type="evidence" value="ECO:0007669"/>
    <property type="project" value="InterPro"/>
</dbReference>
<dbReference type="Proteomes" id="UP000283683">
    <property type="component" value="Unassembled WGS sequence"/>
</dbReference>
<dbReference type="EC" id="7.2.2.21" evidence="8"/>
<dbReference type="GO" id="GO:0005886">
    <property type="term" value="C:plasma membrane"/>
    <property type="evidence" value="ECO:0007669"/>
    <property type="project" value="UniProtKB-SubCell"/>
</dbReference>
<dbReference type="GO" id="GO:0005524">
    <property type="term" value="F:ATP binding"/>
    <property type="evidence" value="ECO:0007669"/>
    <property type="project" value="UniProtKB-UniRule"/>
</dbReference>
<sequence length="693" mass="76433">MKFTIKHESRGRMRVHMEQYRMTYEQADTLLYVIHNHRNVTFVKVYDRTADAVIEYVGDREQIIELLRHFHYESANVPQTVIKTSGRELNNSYQEKLIGSVVWHYSKKLLLPLPIRIVLTIGRSVKYIGIGLKCLLQRKIEVPVLDATAITVSLITKDFSTASSIMFLLGIGELLEEWTHKKSVDDLARSMSLNVSKVWLRTPENQEILVESSKIEKGDKVVVHMGNVIPFDGEVLDGDAMVNQASLTGESVPVQRTVGNTVFAGTVVEEGEITIRVKEVEGNNRFDQIVTMIEESEKLKSELEGKAEHYADKLVPWTLGATGLTYLLTRNVTKAMSILMVDFCCALKLAMPISVLSAIREASLYNVTVKGGKFLEAVAEADTIVFDKTGTLTKAHPTVVDVVNFNDEYSSDDMLRVAACLEEHFPHSMAKAVVDAASKKGLSHEEMHTKVEYIVAHGIATSINGKRTVIGSYHFVFEDEKCVVPAGKEQLFESLPLYYSHLYLAVEGMLSAVICIEDPLRDEAAAVVTSLKKAGISKVVMMTGDSERTASVIAKKVGVDEYYAEVLPEDKAAFVEREKAKGRKVIMIGDGINDSPALSAANVGIAISDGAEIAREIADITVGSDDLYQIVTLKYISNALMKRIKSNYRKIVGFNSGLIALGVAGVLPPTTTALLHNGSTILISVNSMKNLLE</sequence>
<dbReference type="SFLD" id="SFLDS00003">
    <property type="entry name" value="Haloacid_Dehalogenase"/>
    <property type="match status" value="1"/>
</dbReference>
<dbReference type="Pfam" id="PF00702">
    <property type="entry name" value="Hydrolase"/>
    <property type="match status" value="1"/>
</dbReference>
<dbReference type="PANTHER" id="PTHR48085">
    <property type="entry name" value="CADMIUM/ZINC-TRANSPORTING ATPASE HMA2-RELATED"/>
    <property type="match status" value="1"/>
</dbReference>
<evidence type="ECO:0000256" key="5">
    <source>
        <dbReference type="ARBA" id="ARBA00022967"/>
    </source>
</evidence>
<dbReference type="SUPFAM" id="SSF56784">
    <property type="entry name" value="HAD-like"/>
    <property type="match status" value="1"/>
</dbReference>
<keyword evidence="7" id="KW-0472">Membrane</keyword>
<dbReference type="InterPro" id="IPR044492">
    <property type="entry name" value="P_typ_ATPase_HD_dom"/>
</dbReference>
<evidence type="ECO:0000256" key="2">
    <source>
        <dbReference type="ARBA" id="ARBA00006024"/>
    </source>
</evidence>
<accession>A0A413DPQ7</accession>
<dbReference type="InterPro" id="IPR059000">
    <property type="entry name" value="ATPase_P-type_domA"/>
</dbReference>
<dbReference type="Pfam" id="PF00122">
    <property type="entry name" value="E1-E2_ATPase"/>
    <property type="match status" value="1"/>
</dbReference>
<feature type="domain" description="P-type ATPase A" evidence="11">
    <location>
        <begin position="200"/>
        <end position="294"/>
    </location>
</feature>
<dbReference type="PRINTS" id="PR00120">
    <property type="entry name" value="HATPASE"/>
</dbReference>
<dbReference type="NCBIfam" id="TIGR01525">
    <property type="entry name" value="ATPase-IB_hvy"/>
    <property type="match status" value="1"/>
</dbReference>
<dbReference type="RefSeq" id="WP_118326485.1">
    <property type="nucleotide sequence ID" value="NZ_QSAZ01000003.1"/>
</dbReference>
<comment type="catalytic activity">
    <reaction evidence="9">
        <text>Cd(2+)(in) + ATP + H2O = Cd(2+)(out) + ADP + phosphate + H(+)</text>
        <dbReference type="Rhea" id="RHEA:12132"/>
        <dbReference type="ChEBI" id="CHEBI:15377"/>
        <dbReference type="ChEBI" id="CHEBI:15378"/>
        <dbReference type="ChEBI" id="CHEBI:30616"/>
        <dbReference type="ChEBI" id="CHEBI:43474"/>
        <dbReference type="ChEBI" id="CHEBI:48775"/>
        <dbReference type="ChEBI" id="CHEBI:456216"/>
        <dbReference type="EC" id="7.2.2.21"/>
    </reaction>
</comment>
<dbReference type="Gene3D" id="3.40.50.1000">
    <property type="entry name" value="HAD superfamily/HAD-like"/>
    <property type="match status" value="1"/>
</dbReference>
<evidence type="ECO:0000256" key="3">
    <source>
        <dbReference type="ARBA" id="ARBA00022539"/>
    </source>
</evidence>
<dbReference type="InterPro" id="IPR001757">
    <property type="entry name" value="P_typ_ATPase"/>
</dbReference>
<dbReference type="Gene3D" id="3.40.1110.10">
    <property type="entry name" value="Calcium-transporting ATPase, cytoplasmic domain N"/>
    <property type="match status" value="1"/>
</dbReference>
<keyword evidence="5" id="KW-1278">Translocase</keyword>
<keyword evidence="4" id="KW-0812">Transmembrane</keyword>
<keyword evidence="6" id="KW-1133">Transmembrane helix</keyword>
<dbReference type="PROSITE" id="PS00154">
    <property type="entry name" value="ATPASE_E1_E2"/>
    <property type="match status" value="1"/>
</dbReference>
<dbReference type="Gene3D" id="2.70.150.10">
    <property type="entry name" value="Calcium-transporting ATPase, cytoplasmic transduction domain A"/>
    <property type="match status" value="1"/>
</dbReference>
<comment type="subcellular location">
    <subcellularLocation>
        <location evidence="10">Cell membrane</location>
    </subcellularLocation>
    <subcellularLocation>
        <location evidence="1">Membrane</location>
        <topology evidence="1">Multi-pass membrane protein</topology>
    </subcellularLocation>
</comment>
<dbReference type="SFLD" id="SFLDF00027">
    <property type="entry name" value="p-type_atpase"/>
    <property type="match status" value="1"/>
</dbReference>
<keyword evidence="3" id="KW-0104">Cadmium</keyword>
<reference evidence="12 13" key="1">
    <citation type="submission" date="2018-08" db="EMBL/GenBank/DDBJ databases">
        <title>A genome reference for cultivated species of the human gut microbiota.</title>
        <authorList>
            <person name="Zou Y."/>
            <person name="Xue W."/>
            <person name="Luo G."/>
        </authorList>
    </citation>
    <scope>NUCLEOTIDE SEQUENCE [LARGE SCALE GENOMIC DNA]</scope>
    <source>
        <strain evidence="12 13">AF06-19</strain>
    </source>
</reference>
<keyword evidence="10" id="KW-0547">Nucleotide-binding</keyword>
<dbReference type="InterPro" id="IPR027256">
    <property type="entry name" value="P-typ_ATPase_IB"/>
</dbReference>
<protein>
    <recommendedName>
        <fullName evidence="8">Cd(2+)-exporting ATPase</fullName>
        <ecNumber evidence="8">7.2.2.21</ecNumber>
    </recommendedName>
</protein>
<organism evidence="12 13">
    <name type="scientific">Agathobacter rectalis</name>
    <dbReference type="NCBI Taxonomy" id="39491"/>
    <lineage>
        <taxon>Bacteria</taxon>
        <taxon>Bacillati</taxon>
        <taxon>Bacillota</taxon>
        <taxon>Clostridia</taxon>
        <taxon>Lachnospirales</taxon>
        <taxon>Lachnospiraceae</taxon>
        <taxon>Agathobacter</taxon>
    </lineage>
</organism>
<dbReference type="InterPro" id="IPR023214">
    <property type="entry name" value="HAD_sf"/>
</dbReference>
<dbReference type="AlphaFoldDB" id="A0A413DPQ7"/>
<comment type="caution">
    <text evidence="12">The sequence shown here is derived from an EMBL/GenBank/DDBJ whole genome shotgun (WGS) entry which is preliminary data.</text>
</comment>
<dbReference type="InterPro" id="IPR018303">
    <property type="entry name" value="ATPase_P-typ_P_site"/>
</dbReference>
<evidence type="ECO:0000259" key="11">
    <source>
        <dbReference type="Pfam" id="PF00122"/>
    </source>
</evidence>
<dbReference type="InterPro" id="IPR051014">
    <property type="entry name" value="Cation_Transport_ATPase_IB"/>
</dbReference>
<dbReference type="InterPro" id="IPR036412">
    <property type="entry name" value="HAD-like_sf"/>
</dbReference>
<dbReference type="InterPro" id="IPR008250">
    <property type="entry name" value="ATPase_P-typ_transduc_dom_A_sf"/>
</dbReference>
<comment type="similarity">
    <text evidence="2 10">Belongs to the cation transport ATPase (P-type) (TC 3.A.3) family. Type IB subfamily.</text>
</comment>
<dbReference type="PRINTS" id="PR00119">
    <property type="entry name" value="CATATPASE"/>
</dbReference>
<dbReference type="SUPFAM" id="SSF81653">
    <property type="entry name" value="Calcium ATPase, transduction domain A"/>
    <property type="match status" value="1"/>
</dbReference>
<evidence type="ECO:0000256" key="10">
    <source>
        <dbReference type="RuleBase" id="RU362081"/>
    </source>
</evidence>
<evidence type="ECO:0000313" key="12">
    <source>
        <dbReference type="EMBL" id="RGW88671.1"/>
    </source>
</evidence>
<evidence type="ECO:0000313" key="13">
    <source>
        <dbReference type="Proteomes" id="UP000283683"/>
    </source>
</evidence>
<dbReference type="InterPro" id="IPR023299">
    <property type="entry name" value="ATPase_P-typ_cyto_dom_N"/>
</dbReference>
<gene>
    <name evidence="12" type="ORF">DWV45_04735</name>
</gene>
<dbReference type="GO" id="GO:0046872">
    <property type="term" value="F:metal ion binding"/>
    <property type="evidence" value="ECO:0007669"/>
    <property type="project" value="UniProtKB-KW"/>
</dbReference>
<dbReference type="GO" id="GO:0008551">
    <property type="term" value="F:P-type cadmium transporter activity"/>
    <property type="evidence" value="ECO:0007669"/>
    <property type="project" value="UniProtKB-EC"/>
</dbReference>
<evidence type="ECO:0000256" key="4">
    <source>
        <dbReference type="ARBA" id="ARBA00022692"/>
    </source>
</evidence>
<keyword evidence="10" id="KW-0479">Metal-binding</keyword>
<evidence type="ECO:0000256" key="6">
    <source>
        <dbReference type="ARBA" id="ARBA00022989"/>
    </source>
</evidence>
<evidence type="ECO:0000256" key="1">
    <source>
        <dbReference type="ARBA" id="ARBA00004141"/>
    </source>
</evidence>
<name>A0A413DPQ7_9FIRM</name>
<dbReference type="CDD" id="cd07550">
    <property type="entry name" value="P-type_ATPase_HM"/>
    <property type="match status" value="1"/>
</dbReference>
<dbReference type="EMBL" id="QSAZ01000003">
    <property type="protein sequence ID" value="RGW88671.1"/>
    <property type="molecule type" value="Genomic_DNA"/>
</dbReference>
<evidence type="ECO:0000256" key="7">
    <source>
        <dbReference type="ARBA" id="ARBA00023136"/>
    </source>
</evidence>
<dbReference type="NCBIfam" id="TIGR01494">
    <property type="entry name" value="ATPase_P-type"/>
    <property type="match status" value="1"/>
</dbReference>
<evidence type="ECO:0000256" key="9">
    <source>
        <dbReference type="ARBA" id="ARBA00049338"/>
    </source>
</evidence>
<proteinExistence type="inferred from homology"/>